<name>A0A1M5UHQ3_9CLOT</name>
<evidence type="ECO:0000313" key="2">
    <source>
        <dbReference type="Proteomes" id="UP000184447"/>
    </source>
</evidence>
<protein>
    <recommendedName>
        <fullName evidence="3">Transposase</fullName>
    </recommendedName>
</protein>
<organism evidence="1 2">
    <name type="scientific">Clostridium grantii DSM 8605</name>
    <dbReference type="NCBI Taxonomy" id="1121316"/>
    <lineage>
        <taxon>Bacteria</taxon>
        <taxon>Bacillati</taxon>
        <taxon>Bacillota</taxon>
        <taxon>Clostridia</taxon>
        <taxon>Eubacteriales</taxon>
        <taxon>Clostridiaceae</taxon>
        <taxon>Clostridium</taxon>
    </lineage>
</organism>
<dbReference type="EMBL" id="FQXM01000008">
    <property type="protein sequence ID" value="SHH62545.1"/>
    <property type="molecule type" value="Genomic_DNA"/>
</dbReference>
<gene>
    <name evidence="1" type="ORF">SAMN02745207_01744</name>
</gene>
<accession>A0A1M5UHQ3</accession>
<keyword evidence="2" id="KW-1185">Reference proteome</keyword>
<dbReference type="RefSeq" id="WP_073338053.1">
    <property type="nucleotide sequence ID" value="NZ_FQXM01000008.1"/>
</dbReference>
<dbReference type="STRING" id="1121316.SAMN02745207_01744"/>
<sequence length="62" mass="7316">MTRKGFNKGEYELAVEKVRACLQQGMSVRQIVNETRLDQEQISEIRNKMEAKKEEEYNDPII</sequence>
<evidence type="ECO:0008006" key="3">
    <source>
        <dbReference type="Google" id="ProtNLM"/>
    </source>
</evidence>
<dbReference type="AlphaFoldDB" id="A0A1M5UHQ3"/>
<evidence type="ECO:0000313" key="1">
    <source>
        <dbReference type="EMBL" id="SHH62545.1"/>
    </source>
</evidence>
<reference evidence="1 2" key="1">
    <citation type="submission" date="2016-11" db="EMBL/GenBank/DDBJ databases">
        <authorList>
            <person name="Jaros S."/>
            <person name="Januszkiewicz K."/>
            <person name="Wedrychowicz H."/>
        </authorList>
    </citation>
    <scope>NUCLEOTIDE SEQUENCE [LARGE SCALE GENOMIC DNA]</scope>
    <source>
        <strain evidence="1 2">DSM 8605</strain>
    </source>
</reference>
<dbReference type="Proteomes" id="UP000184447">
    <property type="component" value="Unassembled WGS sequence"/>
</dbReference>
<proteinExistence type="predicted"/>